<dbReference type="KEGG" id="mpi:Mpet_1683"/>
<dbReference type="OrthoDB" id="117814at2157"/>
<dbReference type="STRING" id="679926.Mpet_1683"/>
<dbReference type="eggNOG" id="arCOG07809">
    <property type="taxonomic scope" value="Archaea"/>
</dbReference>
<dbReference type="GeneID" id="9744155"/>
<evidence type="ECO:0000256" key="1">
    <source>
        <dbReference type="SAM" id="MobiDB-lite"/>
    </source>
</evidence>
<dbReference type="EMBL" id="CP002117">
    <property type="protein sequence ID" value="ADN36436.1"/>
    <property type="molecule type" value="Genomic_DNA"/>
</dbReference>
<dbReference type="RefSeq" id="WP_013329613.1">
    <property type="nucleotide sequence ID" value="NC_014507.1"/>
</dbReference>
<evidence type="ECO:0000313" key="2">
    <source>
        <dbReference type="EMBL" id="ADN36436.1"/>
    </source>
</evidence>
<proteinExistence type="predicted"/>
<evidence type="ECO:0000313" key="3">
    <source>
        <dbReference type="Proteomes" id="UP000006565"/>
    </source>
</evidence>
<dbReference type="HOGENOM" id="CLU_013770_0_0_2"/>
<organism evidence="2 3">
    <name type="scientific">Methanolacinia petrolearia (strain DSM 11571 / OCM 486 / SEBR 4847)</name>
    <name type="common">Methanoplanus petrolearius</name>
    <dbReference type="NCBI Taxonomy" id="679926"/>
    <lineage>
        <taxon>Archaea</taxon>
        <taxon>Methanobacteriati</taxon>
        <taxon>Methanobacteriota</taxon>
        <taxon>Stenosarchaea group</taxon>
        <taxon>Methanomicrobia</taxon>
        <taxon>Methanomicrobiales</taxon>
        <taxon>Methanomicrobiaceae</taxon>
        <taxon>Methanolacinia</taxon>
    </lineage>
</organism>
<feature type="compositionally biased region" description="Acidic residues" evidence="1">
    <location>
        <begin position="766"/>
        <end position="781"/>
    </location>
</feature>
<name>E1RHD2_METP4</name>
<reference evidence="2 3" key="1">
    <citation type="journal article" date="2010" name="Stand. Genomic Sci.">
        <title>Complete genome sequence of Methanoplanus petrolearius type strain (SEBR 4847).</title>
        <authorList>
            <person name="Brambilla E."/>
            <person name="Djao O.D."/>
            <person name="Daligault H."/>
            <person name="Lapidus A."/>
            <person name="Lucas S."/>
            <person name="Hammon N."/>
            <person name="Nolan M."/>
            <person name="Tice H."/>
            <person name="Cheng J.F."/>
            <person name="Han C."/>
            <person name="Tapia R."/>
            <person name="Goodwin L."/>
            <person name="Pitluck S."/>
            <person name="Liolios K."/>
            <person name="Ivanova N."/>
            <person name="Mavromatis K."/>
            <person name="Mikhailova N."/>
            <person name="Pati A."/>
            <person name="Chen A."/>
            <person name="Palaniappan K."/>
            <person name="Land M."/>
            <person name="Hauser L."/>
            <person name="Chang Y.J."/>
            <person name="Jeffries C.D."/>
            <person name="Rohde M."/>
            <person name="Spring S."/>
            <person name="Sikorski J."/>
            <person name="Goker M."/>
            <person name="Woyke T."/>
            <person name="Bristow J."/>
            <person name="Eisen J.A."/>
            <person name="Markowitz V."/>
            <person name="Hugenholtz P."/>
            <person name="Kyrpides N.C."/>
            <person name="Klenk H.P."/>
        </authorList>
    </citation>
    <scope>NUCLEOTIDE SEQUENCE [LARGE SCALE GENOMIC DNA]</scope>
    <source>
        <strain evidence="3">DSM 11571 / OCM 486 / SEBR 4847</strain>
    </source>
</reference>
<feature type="region of interest" description="Disordered" evidence="1">
    <location>
        <begin position="332"/>
        <end position="366"/>
    </location>
</feature>
<feature type="region of interest" description="Disordered" evidence="1">
    <location>
        <begin position="766"/>
        <end position="792"/>
    </location>
</feature>
<dbReference type="Proteomes" id="UP000006565">
    <property type="component" value="Chromosome"/>
</dbReference>
<gene>
    <name evidence="2" type="ordered locus">Mpet_1683</name>
</gene>
<sequence>MSEEIRKALATLFPGGGVVELRAISDYNIHSGYFDNSDTLAEKAGSITRLSDVSGVYVTLNQVNPALLSRRANRIKMKLGRKDATTADADIIRRKWLPVDLDPVRPSGVSSTEEEHQAAITKAKKIARFLQTLGFPRPILADSGNGAHILYAVDLPNDDDTTALVKDCLTTLDALFSDQTVTVDKANYNAARIWKLYGTISRKGDDTPDRPHRRAKIIDFPESRETVAPETLRKLADLLPKDDEKPQAKSGDKKIDLSEWLSDHGIAVANERPWQGGTLYVLEECPFSSSHKDGAFAIQFSNGAIYAGCHHNSCGGGKQRWSELKAMYEIKSGRKERKAGRQNQKPDEDEENTRRRRNSFPEKTREKAAEILKNGDPVKFILDTFSKFHVGDQTLAECLIMSIASQSVMNTNGLHVFVSGGSGKGKSVACRAMMNLVPEDYRLRGKVSDKALYYNRDLKPETVFLFDDSHLSEDVCEILKSATTNFREKIQYQTLTTDRQLRIYNIPERCIWWVAKVESIGDDQVLNRMLTVWIDDSSKQDDKVLDNTKKSEARETIVIGEPAEVGICRCIWTMLKEETTYVSIPFAERVQFSSSANRRNPAIFFDLVKCHALLFKEQRERFTPVDEDGNSVENIAAIRATVEDFNAAVRIYAAINGDSGSQETKLTKNEADALDVICKMGWDLVTIKMLQDVMGISYHQARRIFHGYLSRGCSYSGLLEKCPAISFIDATVSQEVDGFMLRQRESRYSFNYEIYREWNSGNAVWLDEEEGGNDDDSDGPGDDGGPGSESESDCVCSFAATLQPVCSSVLQSKKEEEDVSFTECFADDGDLHSAISSLRKNTGAQEADRKDLSLSCCVCAPGSAAKIDQKRPDILKNEKACGYNDSLVCGDLLQTAANYCELRKAASVRGSTLPLPGVLDHRDFERVNKDLGRCDLCGKGKAVFSSKELKMSVCEGCFGRILKEDLRGGGEMIKT</sequence>
<dbReference type="AlphaFoldDB" id="E1RHD2"/>
<keyword evidence="3" id="KW-1185">Reference proteome</keyword>
<accession>E1RHD2</accession>
<protein>
    <submittedName>
        <fullName evidence="2">Uncharacterized protein</fullName>
    </submittedName>
</protein>